<evidence type="ECO:0000256" key="6">
    <source>
        <dbReference type="RuleBase" id="RU000461"/>
    </source>
</evidence>
<dbReference type="STRING" id="356882.A0A423WXJ0"/>
<evidence type="ECO:0000313" key="9">
    <source>
        <dbReference type="Proteomes" id="UP000283895"/>
    </source>
</evidence>
<dbReference type="GO" id="GO:0004497">
    <property type="term" value="F:monooxygenase activity"/>
    <property type="evidence" value="ECO:0007669"/>
    <property type="project" value="UniProtKB-KW"/>
</dbReference>
<dbReference type="GO" id="GO:0006629">
    <property type="term" value="P:lipid metabolic process"/>
    <property type="evidence" value="ECO:0007669"/>
    <property type="project" value="UniProtKB-ARBA"/>
</dbReference>
<dbReference type="SUPFAM" id="SSF48264">
    <property type="entry name" value="Cytochrome P450"/>
    <property type="match status" value="1"/>
</dbReference>
<keyword evidence="4 5" id="KW-0408">Iron</keyword>
<dbReference type="InterPro" id="IPR002401">
    <property type="entry name" value="Cyt_P450_E_grp-I"/>
</dbReference>
<dbReference type="InterPro" id="IPR001128">
    <property type="entry name" value="Cyt_P450"/>
</dbReference>
<dbReference type="Proteomes" id="UP000283895">
    <property type="component" value="Unassembled WGS sequence"/>
</dbReference>
<dbReference type="PROSITE" id="PS00086">
    <property type="entry name" value="CYTOCHROME_P450"/>
    <property type="match status" value="1"/>
</dbReference>
<evidence type="ECO:0000256" key="1">
    <source>
        <dbReference type="ARBA" id="ARBA00010617"/>
    </source>
</evidence>
<comment type="cofactor">
    <cofactor evidence="5">
        <name>heme</name>
        <dbReference type="ChEBI" id="CHEBI:30413"/>
    </cofactor>
</comment>
<dbReference type="InterPro" id="IPR036396">
    <property type="entry name" value="Cyt_P450_sf"/>
</dbReference>
<reference evidence="8 9" key="1">
    <citation type="submission" date="2015-09" db="EMBL/GenBank/DDBJ databases">
        <title>Host preference determinants of Valsa canker pathogens revealed by comparative genomics.</title>
        <authorList>
            <person name="Yin Z."/>
            <person name="Huang L."/>
        </authorList>
    </citation>
    <scope>NUCLEOTIDE SEQUENCE [LARGE SCALE GENOMIC DNA]</scope>
    <source>
        <strain evidence="8 9">03-1</strain>
    </source>
</reference>
<evidence type="ECO:0000256" key="7">
    <source>
        <dbReference type="SAM" id="MobiDB-lite"/>
    </source>
</evidence>
<evidence type="ECO:0000313" key="8">
    <source>
        <dbReference type="EMBL" id="ROW08218.1"/>
    </source>
</evidence>
<dbReference type="PRINTS" id="PR00385">
    <property type="entry name" value="P450"/>
</dbReference>
<feature type="compositionally biased region" description="Basic and acidic residues" evidence="7">
    <location>
        <begin position="547"/>
        <end position="556"/>
    </location>
</feature>
<sequence>MAALSDFIGRLIAGAIVYATLKFLFKRSPIKRDGKPLRKPPNTLPLVGNGILFLQARQKLFTWFAKCERIFGYETFELYVPSLPPGIVINDPANLDFVFKNEGAFSKGDFVKKPLWDLFGKGIINSDGESWKVQRKAGMAFLNTKNLQVLTDVALPQYLSQSIENLRATAEDCREVDLQAVFHEITTQLMGKMAYNMDMHGDDEFTLAFDYASGATAERVQNPLWRITEIFFGAGLRRSVAVVKAFGKRIVDSAVDDREKGQSNVTATNGESGNYERLDQISGSLIQSLLDSLGDREMVADAALNYLSAGRDTTAQALTWTFHLLMHHRYATARIRKEVQQLIRRNEAQKDPTHLHPTNATSLPLDPALLAPTLMPYTLAVFNEALRLYPPIPFEMRQAQTPITLPDGTFLPKDSVVVWCLFATNRSRLTWGEDADLFRPERWLTSENDGDANDEERVRLVQKSPSEFPVFNGGPRMCLGKKMAELIAVQVIANVIWTFDFVPVYEGQERSSRSKVGLSDDDWRKRKRVDDPWAVRPKLANDTGTGPERETVDSKTGRSPGGEIALDPQGI</sequence>
<keyword evidence="5 6" id="KW-0349">Heme</keyword>
<dbReference type="GO" id="GO:0020037">
    <property type="term" value="F:heme binding"/>
    <property type="evidence" value="ECO:0007669"/>
    <property type="project" value="InterPro"/>
</dbReference>
<feature type="region of interest" description="Disordered" evidence="7">
    <location>
        <begin position="534"/>
        <end position="571"/>
    </location>
</feature>
<keyword evidence="2 5" id="KW-0479">Metal-binding</keyword>
<dbReference type="GO" id="GO:0016705">
    <property type="term" value="F:oxidoreductase activity, acting on paired donors, with incorporation or reduction of molecular oxygen"/>
    <property type="evidence" value="ECO:0007669"/>
    <property type="project" value="InterPro"/>
</dbReference>
<keyword evidence="3 6" id="KW-0560">Oxidoreductase</keyword>
<evidence type="ECO:0000256" key="5">
    <source>
        <dbReference type="PIRSR" id="PIRSR602401-1"/>
    </source>
</evidence>
<dbReference type="PRINTS" id="PR00463">
    <property type="entry name" value="EP450I"/>
</dbReference>
<keyword evidence="6" id="KW-0503">Monooxygenase</keyword>
<protein>
    <submittedName>
        <fullName evidence="8">Uncharacterized protein</fullName>
    </submittedName>
</protein>
<evidence type="ECO:0000256" key="3">
    <source>
        <dbReference type="ARBA" id="ARBA00023002"/>
    </source>
</evidence>
<dbReference type="GO" id="GO:0005506">
    <property type="term" value="F:iron ion binding"/>
    <property type="evidence" value="ECO:0007669"/>
    <property type="project" value="InterPro"/>
</dbReference>
<feature type="binding site" description="axial binding residue" evidence="5">
    <location>
        <position position="478"/>
    </location>
    <ligand>
        <name>heme</name>
        <dbReference type="ChEBI" id="CHEBI:30413"/>
    </ligand>
    <ligandPart>
        <name>Fe</name>
        <dbReference type="ChEBI" id="CHEBI:18248"/>
    </ligandPart>
</feature>
<evidence type="ECO:0000256" key="4">
    <source>
        <dbReference type="ARBA" id="ARBA00023004"/>
    </source>
</evidence>
<dbReference type="InterPro" id="IPR017972">
    <property type="entry name" value="Cyt_P450_CS"/>
</dbReference>
<dbReference type="Gene3D" id="1.10.630.10">
    <property type="entry name" value="Cytochrome P450"/>
    <property type="match status" value="1"/>
</dbReference>
<dbReference type="Pfam" id="PF00067">
    <property type="entry name" value="p450"/>
    <property type="match status" value="1"/>
</dbReference>
<proteinExistence type="inferred from homology"/>
<evidence type="ECO:0000256" key="2">
    <source>
        <dbReference type="ARBA" id="ARBA00022723"/>
    </source>
</evidence>
<accession>A0A423WXJ0</accession>
<comment type="similarity">
    <text evidence="1 6">Belongs to the cytochrome P450 family.</text>
</comment>
<name>A0A423WXJ0_9PEZI</name>
<dbReference type="AlphaFoldDB" id="A0A423WXJ0"/>
<keyword evidence="9" id="KW-1185">Reference proteome</keyword>
<comment type="caution">
    <text evidence="8">The sequence shown here is derived from an EMBL/GenBank/DDBJ whole genome shotgun (WGS) entry which is preliminary data.</text>
</comment>
<organism evidence="8 9">
    <name type="scientific">Cytospora schulzeri</name>
    <dbReference type="NCBI Taxonomy" id="448051"/>
    <lineage>
        <taxon>Eukaryota</taxon>
        <taxon>Fungi</taxon>
        <taxon>Dikarya</taxon>
        <taxon>Ascomycota</taxon>
        <taxon>Pezizomycotina</taxon>
        <taxon>Sordariomycetes</taxon>
        <taxon>Sordariomycetidae</taxon>
        <taxon>Diaporthales</taxon>
        <taxon>Cytosporaceae</taxon>
        <taxon>Cytospora</taxon>
    </lineage>
</organism>
<dbReference type="EMBL" id="LKEA01000006">
    <property type="protein sequence ID" value="ROW08218.1"/>
    <property type="molecule type" value="Genomic_DNA"/>
</dbReference>
<dbReference type="OrthoDB" id="1470350at2759"/>
<gene>
    <name evidence="8" type="ORF">VMCG_03085</name>
</gene>
<dbReference type="PANTHER" id="PTHR24296">
    <property type="entry name" value="CYTOCHROME P450"/>
    <property type="match status" value="1"/>
</dbReference>